<comment type="caution">
    <text evidence="2">The sequence shown here is derived from an EMBL/GenBank/DDBJ whole genome shotgun (WGS) entry which is preliminary data.</text>
</comment>
<dbReference type="GO" id="GO:0009307">
    <property type="term" value="P:DNA restriction-modification system"/>
    <property type="evidence" value="ECO:0007669"/>
    <property type="project" value="InterPro"/>
</dbReference>
<dbReference type="EMBL" id="QFBC01000003">
    <property type="protein sequence ID" value="PWE56463.1"/>
    <property type="molecule type" value="Genomic_DNA"/>
</dbReference>
<evidence type="ECO:0000259" key="1">
    <source>
        <dbReference type="Pfam" id="PF04471"/>
    </source>
</evidence>
<sequence length="350" mass="39704">MLERTPKHKELQIGFKMLCEKLLTRESFLIMEAGWKQKHGRTAVSTADLTIKRPSEADLTVVEAKFYRSRRVDLTLFRNALEELKKHRDAKKAKNAMMIVTCEITPAMRAETERHGAALWGLADLLLLTAKTPTLADTLADLLREADPGAAGRELFSDELQQLEEQSPRIKTKNEGARLIADLDQVKPGREGVKKFEQLCDKAIRYLFADQFQRWNSQPHIDDRLHRPNLIARLVPKHEFWISLSEDFRCRYVLFSFENDTEPLDQGDILSNVRHLSTGALRTVLVIVCRGGLDAGARRAMQSALREDGHFILTLTLAELKDMLTAKDGGDEFSDVLIDRSADLLTDLTP</sequence>
<name>A0A2U2DT24_9HYPH</name>
<proteinExistence type="predicted"/>
<dbReference type="AlphaFoldDB" id="A0A2U2DT24"/>
<dbReference type="InterPro" id="IPR007560">
    <property type="entry name" value="Restrct_endonuc_IV_Mrr"/>
</dbReference>
<protein>
    <recommendedName>
        <fullName evidence="1">Restriction endonuclease type IV Mrr domain-containing protein</fullName>
    </recommendedName>
</protein>
<evidence type="ECO:0000313" key="3">
    <source>
        <dbReference type="Proteomes" id="UP000245252"/>
    </source>
</evidence>
<reference evidence="2 3" key="1">
    <citation type="submission" date="2018-05" db="EMBL/GenBank/DDBJ databases">
        <title>The draft genome of strain NS-104.</title>
        <authorList>
            <person name="Hang P."/>
            <person name="Jiang J."/>
        </authorList>
    </citation>
    <scope>NUCLEOTIDE SEQUENCE [LARGE SCALE GENOMIC DNA]</scope>
    <source>
        <strain evidence="2 3">NS-104</strain>
    </source>
</reference>
<dbReference type="GO" id="GO:0003677">
    <property type="term" value="F:DNA binding"/>
    <property type="evidence" value="ECO:0007669"/>
    <property type="project" value="InterPro"/>
</dbReference>
<dbReference type="RefSeq" id="WP_109457838.1">
    <property type="nucleotide sequence ID" value="NZ_QFBC01000003.1"/>
</dbReference>
<keyword evidence="3" id="KW-1185">Reference proteome</keyword>
<dbReference type="Proteomes" id="UP000245252">
    <property type="component" value="Unassembled WGS sequence"/>
</dbReference>
<dbReference type="GO" id="GO:0004519">
    <property type="term" value="F:endonuclease activity"/>
    <property type="evidence" value="ECO:0007669"/>
    <property type="project" value="InterPro"/>
</dbReference>
<gene>
    <name evidence="2" type="ORF">DEM27_08705</name>
</gene>
<feature type="domain" description="Restriction endonuclease type IV Mrr" evidence="1">
    <location>
        <begin position="15"/>
        <end position="125"/>
    </location>
</feature>
<dbReference type="Pfam" id="PF04471">
    <property type="entry name" value="Mrr_cat"/>
    <property type="match status" value="1"/>
</dbReference>
<accession>A0A2U2DT24</accession>
<evidence type="ECO:0000313" key="2">
    <source>
        <dbReference type="EMBL" id="PWE56463.1"/>
    </source>
</evidence>
<organism evidence="2 3">
    <name type="scientific">Metarhizobium album</name>
    <dbReference type="NCBI Taxonomy" id="2182425"/>
    <lineage>
        <taxon>Bacteria</taxon>
        <taxon>Pseudomonadati</taxon>
        <taxon>Pseudomonadota</taxon>
        <taxon>Alphaproteobacteria</taxon>
        <taxon>Hyphomicrobiales</taxon>
        <taxon>Rhizobiaceae</taxon>
        <taxon>Metarhizobium</taxon>
    </lineage>
</organism>
<dbReference type="OrthoDB" id="6691177at2"/>